<feature type="compositionally biased region" description="Basic and acidic residues" evidence="1">
    <location>
        <begin position="764"/>
        <end position="788"/>
    </location>
</feature>
<feature type="region of interest" description="Disordered" evidence="1">
    <location>
        <begin position="79"/>
        <end position="137"/>
    </location>
</feature>
<accession>A0A7S3VMR3</accession>
<reference evidence="2" key="1">
    <citation type="submission" date="2021-01" db="EMBL/GenBank/DDBJ databases">
        <authorList>
            <person name="Corre E."/>
            <person name="Pelletier E."/>
            <person name="Niang G."/>
            <person name="Scheremetjew M."/>
            <person name="Finn R."/>
            <person name="Kale V."/>
            <person name="Holt S."/>
            <person name="Cochrane G."/>
            <person name="Meng A."/>
            <person name="Brown T."/>
            <person name="Cohen L."/>
        </authorList>
    </citation>
    <scope>NUCLEOTIDE SEQUENCE</scope>
    <source>
        <strain evidence="2">CCMP1320</strain>
    </source>
</reference>
<proteinExistence type="predicted"/>
<gene>
    <name evidence="2" type="ORF">DTER00134_LOCUS11292</name>
</gene>
<dbReference type="EMBL" id="HBIP01019050">
    <property type="protein sequence ID" value="CAE0496219.1"/>
    <property type="molecule type" value="Transcribed_RNA"/>
</dbReference>
<evidence type="ECO:0000256" key="1">
    <source>
        <dbReference type="SAM" id="MobiDB-lite"/>
    </source>
</evidence>
<feature type="compositionally biased region" description="Basic and acidic residues" evidence="1">
    <location>
        <begin position="79"/>
        <end position="96"/>
    </location>
</feature>
<evidence type="ECO:0008006" key="3">
    <source>
        <dbReference type="Google" id="ProtNLM"/>
    </source>
</evidence>
<sequence length="836" mass="93361">MHLQRQMLGASYRSGVRAAAAALPRSPQMHALVPPLRNFGTLPRYRDPTVVEWLKPKEEYTRLHARQLRQPMPPLAAMAHREGRKGAGSDAQDKTPSHTAPSSAGALQGETVHLSAEQAQPEEETKHGQPPLVMQPHGPQFDARKHVDAVFPVGFQEVDTVAEMVAMIKRAQNPTPEECVHMLCRMGQLVARHCSKHKRLEIEESRDTRTAMEKMDDLLLKVPMVPQPPLPDGTRTFRKPAKPSRLSQLGPFPLLQLSNSLLDMVLARRPKVHRVAYGLVAHVRLAEVFQSLPEEQRWPCWSMLMFNLSDTPDTNCKVTPYLQQLFEQGMAHLEPLMTSPNMCPANCLSSFVLAAAKNKLNFKDVHKEFMLSVETAIREGRVMGDASAQDWVDLQWSSMQLGHPSDLMADRAVDAMLHTPAEKVSGRNVADLFVGLMAAQWYDEEAIRKLAHLGVHKVDVNDGNAQVCGDLMWALSALGWYDHEVYDRIIAHMAKFESKDPRANARVFYAAALAQHMTPALDQFAAVVSTQKRLNGWAPHEQADLIHGWVMLRSTGLAEEARGMLLLFRSLLSSVFWHKTPSHYRRPDHVRLHEARQVICSVAFGVPGFPIHSKILQRSQEVAEKAAWERKERPSTTPKQQAVEGAVAEALKEGGAQVLQNVVVGGTINVGVLMGNSTCKRGIAVDLLDETSYFCHPPNHLNGITSLRHMLLREFCDGLVVLPLAECTALVDAGDKEGLVALLAKALQEAKELSAQLAAQQEERLKKRAEKARENARQRAEQEALKQEKKAKKKAKTEEIFQRKRQAKMMAIEQAKAEQGQEQQQRSASREKQEAA</sequence>
<feature type="region of interest" description="Disordered" evidence="1">
    <location>
        <begin position="764"/>
        <end position="836"/>
    </location>
</feature>
<feature type="compositionally biased region" description="Low complexity" evidence="1">
    <location>
        <begin position="813"/>
        <end position="827"/>
    </location>
</feature>
<protein>
    <recommendedName>
        <fullName evidence="3">RAP domain-containing protein</fullName>
    </recommendedName>
</protein>
<name>A0A7S3VMR3_DUNTE</name>
<evidence type="ECO:0000313" key="2">
    <source>
        <dbReference type="EMBL" id="CAE0496219.1"/>
    </source>
</evidence>
<dbReference type="AlphaFoldDB" id="A0A7S3VMR3"/>
<organism evidence="2">
    <name type="scientific">Dunaliella tertiolecta</name>
    <name type="common">Green alga</name>
    <dbReference type="NCBI Taxonomy" id="3047"/>
    <lineage>
        <taxon>Eukaryota</taxon>
        <taxon>Viridiplantae</taxon>
        <taxon>Chlorophyta</taxon>
        <taxon>core chlorophytes</taxon>
        <taxon>Chlorophyceae</taxon>
        <taxon>CS clade</taxon>
        <taxon>Chlamydomonadales</taxon>
        <taxon>Dunaliellaceae</taxon>
        <taxon>Dunaliella</taxon>
    </lineage>
</organism>